<accession>A0AAW9QSW9</accession>
<dbReference type="Proteomes" id="UP001328733">
    <property type="component" value="Unassembled WGS sequence"/>
</dbReference>
<keyword evidence="2" id="KW-1185">Reference proteome</keyword>
<evidence type="ECO:0008006" key="3">
    <source>
        <dbReference type="Google" id="ProtNLM"/>
    </source>
</evidence>
<gene>
    <name evidence="1" type="ORF">V0288_23790</name>
</gene>
<sequence>MVVQTCPDIGTTPDRSLDPKIFNRIFAKTVKNRGLQGKQIAEWTGRTPNSISRIRTGEDSPRLCDFVEILSAIEAKDPGFFEAFCRELSGQSRRMTISPEEFVNSLDSSEFAALMMAAAIRLSQSEAARRAS</sequence>
<organism evidence="1 2">
    <name type="scientific">Pannus brasiliensis CCIBt3594</name>
    <dbReference type="NCBI Taxonomy" id="1427578"/>
    <lineage>
        <taxon>Bacteria</taxon>
        <taxon>Bacillati</taxon>
        <taxon>Cyanobacteriota</taxon>
        <taxon>Cyanophyceae</taxon>
        <taxon>Oscillatoriophycideae</taxon>
        <taxon>Chroococcales</taxon>
        <taxon>Microcystaceae</taxon>
        <taxon>Pannus</taxon>
    </lineage>
</organism>
<reference evidence="1 2" key="1">
    <citation type="submission" date="2024-01" db="EMBL/GenBank/DDBJ databases">
        <title>Genomic insights into the taxonomy and metabolism of the cyanobacterium Pannus brasiliensis CCIBt3594.</title>
        <authorList>
            <person name="Machado M."/>
            <person name="Botero N.B."/>
            <person name="Andreote A.P.D."/>
            <person name="Feitosa A.M.T."/>
            <person name="Popin R."/>
            <person name="Sivonen K."/>
            <person name="Fiore M.F."/>
        </authorList>
    </citation>
    <scope>NUCLEOTIDE SEQUENCE [LARGE SCALE GENOMIC DNA]</scope>
    <source>
        <strain evidence="1 2">CCIBt3594</strain>
    </source>
</reference>
<proteinExistence type="predicted"/>
<evidence type="ECO:0000313" key="1">
    <source>
        <dbReference type="EMBL" id="MEG3440173.1"/>
    </source>
</evidence>
<protein>
    <recommendedName>
        <fullName evidence="3">HTH cro/C1-type domain-containing protein</fullName>
    </recommendedName>
</protein>
<comment type="caution">
    <text evidence="1">The sequence shown here is derived from an EMBL/GenBank/DDBJ whole genome shotgun (WGS) entry which is preliminary data.</text>
</comment>
<dbReference type="InterPro" id="IPR010982">
    <property type="entry name" value="Lambda_DNA-bd_dom_sf"/>
</dbReference>
<dbReference type="EMBL" id="JBAFSM010000078">
    <property type="protein sequence ID" value="MEG3440173.1"/>
    <property type="molecule type" value="Genomic_DNA"/>
</dbReference>
<evidence type="ECO:0000313" key="2">
    <source>
        <dbReference type="Proteomes" id="UP001328733"/>
    </source>
</evidence>
<dbReference type="RefSeq" id="WP_332867643.1">
    <property type="nucleotide sequence ID" value="NZ_JBAFSM010000078.1"/>
</dbReference>
<name>A0AAW9QSW9_9CHRO</name>
<dbReference type="SUPFAM" id="SSF47413">
    <property type="entry name" value="lambda repressor-like DNA-binding domains"/>
    <property type="match status" value="1"/>
</dbReference>
<dbReference type="AlphaFoldDB" id="A0AAW9QSW9"/>
<dbReference type="GO" id="GO:0003677">
    <property type="term" value="F:DNA binding"/>
    <property type="evidence" value="ECO:0007669"/>
    <property type="project" value="InterPro"/>
</dbReference>